<gene>
    <name evidence="1" type="ORF">IZO911_LOCUS16869</name>
    <name evidence="2" type="ORF">KXQ929_LOCUS33717</name>
</gene>
<proteinExistence type="predicted"/>
<evidence type="ECO:0000313" key="1">
    <source>
        <dbReference type="EMBL" id="CAF0986620.1"/>
    </source>
</evidence>
<dbReference type="Proteomes" id="UP000663868">
    <property type="component" value="Unassembled WGS sequence"/>
</dbReference>
<evidence type="ECO:0000313" key="3">
    <source>
        <dbReference type="Proteomes" id="UP000663860"/>
    </source>
</evidence>
<name>A0A814FW52_9BILA</name>
<accession>A0A814FW52</accession>
<evidence type="ECO:0000313" key="2">
    <source>
        <dbReference type="EMBL" id="CAF4086951.1"/>
    </source>
</evidence>
<dbReference type="EMBL" id="CAJOBB010004387">
    <property type="protein sequence ID" value="CAF4086951.1"/>
    <property type="molecule type" value="Genomic_DNA"/>
</dbReference>
<dbReference type="AlphaFoldDB" id="A0A814FW52"/>
<reference evidence="1" key="1">
    <citation type="submission" date="2021-02" db="EMBL/GenBank/DDBJ databases">
        <authorList>
            <person name="Nowell W R."/>
        </authorList>
    </citation>
    <scope>NUCLEOTIDE SEQUENCE</scope>
</reference>
<dbReference type="Proteomes" id="UP000663860">
    <property type="component" value="Unassembled WGS sequence"/>
</dbReference>
<sequence>MFECLIIISSSLIEHDHFPNVNHLKFIYFQRDNFMHRLKVLNTFIVQVYAMDTNQSSSSHRIYSNTIVRYPYLSSLFIANVHATCYVEQFLNESKTNLSCLTQLRVFYQDFTREETRYNCVNMKKLITYSDIAGSKDFHINFPLLNT</sequence>
<organism evidence="1 3">
    <name type="scientific">Adineta steineri</name>
    <dbReference type="NCBI Taxonomy" id="433720"/>
    <lineage>
        <taxon>Eukaryota</taxon>
        <taxon>Metazoa</taxon>
        <taxon>Spiralia</taxon>
        <taxon>Gnathifera</taxon>
        <taxon>Rotifera</taxon>
        <taxon>Eurotatoria</taxon>
        <taxon>Bdelloidea</taxon>
        <taxon>Adinetida</taxon>
        <taxon>Adinetidae</taxon>
        <taxon>Adineta</taxon>
    </lineage>
</organism>
<dbReference type="EMBL" id="CAJNOE010000154">
    <property type="protein sequence ID" value="CAF0986620.1"/>
    <property type="molecule type" value="Genomic_DNA"/>
</dbReference>
<comment type="caution">
    <text evidence="1">The sequence shown here is derived from an EMBL/GenBank/DDBJ whole genome shotgun (WGS) entry which is preliminary data.</text>
</comment>
<protein>
    <submittedName>
        <fullName evidence="1">Uncharacterized protein</fullName>
    </submittedName>
</protein>